<dbReference type="Proteomes" id="UP000887540">
    <property type="component" value="Unplaced"/>
</dbReference>
<keyword evidence="4" id="KW-0571">Peptide transport</keyword>
<evidence type="ECO:0000256" key="6">
    <source>
        <dbReference type="ARBA" id="ARBA00023136"/>
    </source>
</evidence>
<evidence type="ECO:0000256" key="4">
    <source>
        <dbReference type="ARBA" id="ARBA00022856"/>
    </source>
</evidence>
<comment type="similarity">
    <text evidence="2">Belongs to the major facilitator superfamily. Proton-dependent oligopeptide transporter (POT/PTR) (TC 2.A.17) family.</text>
</comment>
<proteinExistence type="inferred from homology"/>
<evidence type="ECO:0000313" key="9">
    <source>
        <dbReference type="WBParaSite" id="ACRNAN_scaffold13392.g7221.t1"/>
    </source>
</evidence>
<accession>A0A914CSR8</accession>
<name>A0A914CSR8_9BILA</name>
<keyword evidence="3 7" id="KW-0812">Transmembrane</keyword>
<feature type="transmembrane region" description="Helical" evidence="7">
    <location>
        <begin position="95"/>
        <end position="114"/>
    </location>
</feature>
<dbReference type="PANTHER" id="PTHR11654">
    <property type="entry name" value="OLIGOPEPTIDE TRANSPORTER-RELATED"/>
    <property type="match status" value="1"/>
</dbReference>
<dbReference type="GO" id="GO:0015833">
    <property type="term" value="P:peptide transport"/>
    <property type="evidence" value="ECO:0007669"/>
    <property type="project" value="UniProtKB-KW"/>
</dbReference>
<protein>
    <submittedName>
        <fullName evidence="9">Uncharacterized protein</fullName>
    </submittedName>
</protein>
<evidence type="ECO:0000256" key="1">
    <source>
        <dbReference type="ARBA" id="ARBA00004141"/>
    </source>
</evidence>
<reference evidence="9" key="1">
    <citation type="submission" date="2022-11" db="UniProtKB">
        <authorList>
            <consortium name="WormBaseParasite"/>
        </authorList>
    </citation>
    <scope>IDENTIFICATION</scope>
</reference>
<evidence type="ECO:0000256" key="7">
    <source>
        <dbReference type="SAM" id="Phobius"/>
    </source>
</evidence>
<dbReference type="WBParaSite" id="ACRNAN_scaffold13392.g7221.t1">
    <property type="protein sequence ID" value="ACRNAN_scaffold13392.g7221.t1"/>
    <property type="gene ID" value="ACRNAN_scaffold13392.g7221"/>
</dbReference>
<feature type="transmembrane region" description="Helical" evidence="7">
    <location>
        <begin position="63"/>
        <end position="83"/>
    </location>
</feature>
<dbReference type="Gene3D" id="1.20.1250.20">
    <property type="entry name" value="MFS general substrate transporter like domains"/>
    <property type="match status" value="1"/>
</dbReference>
<dbReference type="InterPro" id="IPR000109">
    <property type="entry name" value="POT_fam"/>
</dbReference>
<keyword evidence="4" id="KW-0813">Transport</keyword>
<dbReference type="AlphaFoldDB" id="A0A914CSR8"/>
<comment type="subcellular location">
    <subcellularLocation>
        <location evidence="1">Membrane</location>
        <topology evidence="1">Multi-pass membrane protein</topology>
    </subcellularLocation>
</comment>
<keyword evidence="8" id="KW-1185">Reference proteome</keyword>
<dbReference type="InterPro" id="IPR036259">
    <property type="entry name" value="MFS_trans_sf"/>
</dbReference>
<dbReference type="Pfam" id="PF00854">
    <property type="entry name" value="PTR2"/>
    <property type="match status" value="1"/>
</dbReference>
<evidence type="ECO:0000256" key="3">
    <source>
        <dbReference type="ARBA" id="ARBA00022692"/>
    </source>
</evidence>
<keyword evidence="6 7" id="KW-0472">Membrane</keyword>
<keyword evidence="4" id="KW-0653">Protein transport</keyword>
<dbReference type="GO" id="GO:0016020">
    <property type="term" value="C:membrane"/>
    <property type="evidence" value="ECO:0007669"/>
    <property type="project" value="UniProtKB-SubCell"/>
</dbReference>
<evidence type="ECO:0000256" key="5">
    <source>
        <dbReference type="ARBA" id="ARBA00022989"/>
    </source>
</evidence>
<dbReference type="GO" id="GO:0022857">
    <property type="term" value="F:transmembrane transporter activity"/>
    <property type="evidence" value="ECO:0007669"/>
    <property type="project" value="InterPro"/>
</dbReference>
<keyword evidence="5 7" id="KW-1133">Transmembrane helix</keyword>
<dbReference type="SUPFAM" id="SSF103473">
    <property type="entry name" value="MFS general substrate transporter"/>
    <property type="match status" value="1"/>
</dbReference>
<organism evidence="8 9">
    <name type="scientific">Acrobeloides nanus</name>
    <dbReference type="NCBI Taxonomy" id="290746"/>
    <lineage>
        <taxon>Eukaryota</taxon>
        <taxon>Metazoa</taxon>
        <taxon>Ecdysozoa</taxon>
        <taxon>Nematoda</taxon>
        <taxon>Chromadorea</taxon>
        <taxon>Rhabditida</taxon>
        <taxon>Tylenchina</taxon>
        <taxon>Cephalobomorpha</taxon>
        <taxon>Cephaloboidea</taxon>
        <taxon>Cephalobidae</taxon>
        <taxon>Acrobeloides</taxon>
    </lineage>
</organism>
<sequence length="139" mass="15844">MFIRGSKESPNFSLFQVVPDNSVSILWQLPQYVVVTFAEMLFAISAQEFAYTQAPRSMKSVVFSLYLLTVALGDCIIIAIAALNVFKDLAIQNLVYAGGMFIVITIFMVLSIFYKYKHYDEEDVEENENVQKEDNFLES</sequence>
<evidence type="ECO:0000313" key="8">
    <source>
        <dbReference type="Proteomes" id="UP000887540"/>
    </source>
</evidence>
<evidence type="ECO:0000256" key="2">
    <source>
        <dbReference type="ARBA" id="ARBA00005982"/>
    </source>
</evidence>